<dbReference type="AlphaFoldDB" id="A0AAD2JL28"/>
<gene>
    <name evidence="1" type="ORF">CYCCA115_LOCUS18617</name>
</gene>
<accession>A0AAD2JL28</accession>
<protein>
    <submittedName>
        <fullName evidence="1">Uncharacterized protein</fullName>
    </submittedName>
</protein>
<organism evidence="1 2">
    <name type="scientific">Cylindrotheca closterium</name>
    <dbReference type="NCBI Taxonomy" id="2856"/>
    <lineage>
        <taxon>Eukaryota</taxon>
        <taxon>Sar</taxon>
        <taxon>Stramenopiles</taxon>
        <taxon>Ochrophyta</taxon>
        <taxon>Bacillariophyta</taxon>
        <taxon>Bacillariophyceae</taxon>
        <taxon>Bacillariophycidae</taxon>
        <taxon>Bacillariales</taxon>
        <taxon>Bacillariaceae</taxon>
        <taxon>Cylindrotheca</taxon>
    </lineage>
</organism>
<dbReference type="Proteomes" id="UP001295423">
    <property type="component" value="Unassembled WGS sequence"/>
</dbReference>
<evidence type="ECO:0000313" key="2">
    <source>
        <dbReference type="Proteomes" id="UP001295423"/>
    </source>
</evidence>
<dbReference type="EMBL" id="CAKOGP040002052">
    <property type="protein sequence ID" value="CAJ1960202.1"/>
    <property type="molecule type" value="Genomic_DNA"/>
</dbReference>
<name>A0AAD2JL28_9STRA</name>
<sequence>MQHQQRKYEGRTSSDVSLHQIQLLKKNYVQRSTSISRNGYKTCYKAIMARLYHPHESSNTYKEHADFIELKGFIKYYRKVGRPAAASVLHHFQQFLPPAAHCDWGCS</sequence>
<reference evidence="1" key="1">
    <citation type="submission" date="2023-08" db="EMBL/GenBank/DDBJ databases">
        <authorList>
            <person name="Audoor S."/>
            <person name="Bilcke G."/>
        </authorList>
    </citation>
    <scope>NUCLEOTIDE SEQUENCE</scope>
</reference>
<proteinExistence type="predicted"/>
<keyword evidence="2" id="KW-1185">Reference proteome</keyword>
<evidence type="ECO:0000313" key="1">
    <source>
        <dbReference type="EMBL" id="CAJ1960202.1"/>
    </source>
</evidence>
<comment type="caution">
    <text evidence="1">The sequence shown here is derived from an EMBL/GenBank/DDBJ whole genome shotgun (WGS) entry which is preliminary data.</text>
</comment>